<accession>A0A2D2B076</accession>
<keyword evidence="2" id="KW-1185">Reference proteome</keyword>
<dbReference type="OrthoDB" id="8264172at2"/>
<dbReference type="KEGG" id="cmb:CSW64_15305"/>
<organism evidence="1 2">
    <name type="scientific">Caulobacter mirabilis</name>
    <dbReference type="NCBI Taxonomy" id="69666"/>
    <lineage>
        <taxon>Bacteria</taxon>
        <taxon>Pseudomonadati</taxon>
        <taxon>Pseudomonadota</taxon>
        <taxon>Alphaproteobacteria</taxon>
        <taxon>Caulobacterales</taxon>
        <taxon>Caulobacteraceae</taxon>
        <taxon>Caulobacter</taxon>
    </lineage>
</organism>
<proteinExistence type="predicted"/>
<evidence type="ECO:0000313" key="1">
    <source>
        <dbReference type="EMBL" id="ATQ43662.1"/>
    </source>
</evidence>
<name>A0A2D2B076_9CAUL</name>
<dbReference type="RefSeq" id="WP_099622911.1">
    <property type="nucleotide sequence ID" value="NZ_CP024201.1"/>
</dbReference>
<evidence type="ECO:0000313" key="2">
    <source>
        <dbReference type="Proteomes" id="UP000228945"/>
    </source>
</evidence>
<dbReference type="AlphaFoldDB" id="A0A2D2B076"/>
<gene>
    <name evidence="1" type="ORF">CSW64_15305</name>
</gene>
<protein>
    <submittedName>
        <fullName evidence="1">Uncharacterized protein</fullName>
    </submittedName>
</protein>
<reference evidence="1 2" key="1">
    <citation type="submission" date="2017-10" db="EMBL/GenBank/DDBJ databases">
        <title>Genome sequence of Caulobacter mirabilis FWC38.</title>
        <authorList>
            <person name="Fiebig A."/>
            <person name="Crosson S."/>
        </authorList>
    </citation>
    <scope>NUCLEOTIDE SEQUENCE [LARGE SCALE GENOMIC DNA]</scope>
    <source>
        <strain evidence="1 2">FWC 38</strain>
    </source>
</reference>
<dbReference type="EMBL" id="CP024201">
    <property type="protein sequence ID" value="ATQ43662.1"/>
    <property type="molecule type" value="Genomic_DNA"/>
</dbReference>
<dbReference type="Proteomes" id="UP000228945">
    <property type="component" value="Chromosome"/>
</dbReference>
<sequence length="289" mass="30584">MPLNYSSFITPVGNLAPTLNGSTFTAPFTNTATFTNDSSTNCSSGEYRQYVMGAFMVNGSVITHVLCGSTVMSSNVYQEDGCPSGSCTAYGHRSCPPSDLDKYMTGQVTDQATGCGFTMTDAPGFTNVSAQNSYTVNLSFQGSLIDMSNATTLVTRSWTVSGMLAATSPAVSSSAATSGKGRCGCSGLQDGDRIVAVHAARNLISHDLEAHVVVTRPRHQPPLAEDALSLRLKDRHGHPVAVGDPEVHEVVCGDRATASFVHRIRDARRPVRAEVGADGLNVAFDVFHR</sequence>